<dbReference type="EMBL" id="KY684112">
    <property type="protein sequence ID" value="ARF12360.1"/>
    <property type="molecule type" value="Genomic_DNA"/>
</dbReference>
<organism evidence="1">
    <name type="scientific">Klosneuvirus KNV1</name>
    <dbReference type="NCBI Taxonomy" id="1977640"/>
    <lineage>
        <taxon>Viruses</taxon>
        <taxon>Varidnaviria</taxon>
        <taxon>Bamfordvirae</taxon>
        <taxon>Nucleocytoviricota</taxon>
        <taxon>Megaviricetes</taxon>
        <taxon>Imitervirales</taxon>
        <taxon>Mimiviridae</taxon>
        <taxon>Klosneuvirinae</taxon>
        <taxon>Klosneuvirus</taxon>
    </lineage>
</organism>
<reference evidence="1" key="1">
    <citation type="journal article" date="2017" name="Science">
        <title>Giant viruses with an expanded complement of translation system components.</title>
        <authorList>
            <person name="Schulz F."/>
            <person name="Yutin N."/>
            <person name="Ivanova N.N."/>
            <person name="Ortega D.R."/>
            <person name="Lee T.K."/>
            <person name="Vierheilig J."/>
            <person name="Daims H."/>
            <person name="Horn M."/>
            <person name="Wagner M."/>
            <person name="Jensen G.J."/>
            <person name="Kyrpides N.C."/>
            <person name="Koonin E.V."/>
            <person name="Woyke T."/>
        </authorList>
    </citation>
    <scope>NUCLEOTIDE SEQUENCE</scope>
    <source>
        <strain evidence="1">KNV1</strain>
    </source>
</reference>
<accession>A0A1V0SKV6</accession>
<dbReference type="Gene3D" id="3.40.960.10">
    <property type="entry name" value="VSR Endonuclease"/>
    <property type="match status" value="1"/>
</dbReference>
<name>A0A1V0SKV6_9VIRU</name>
<proteinExistence type="predicted"/>
<sequence length="500" mass="59360">MTDNKLILRKCSCCKSEKLLKYFKVNVKGEYNKTCLQCSERRKIQNKYIITIDKDDNNNNDGSENKITITNINKSFKNHDCKCISTTYINSLTPLLWECSAGHQWEKVLSASQIHPGCMTCKSSKYKEDKYKEIKEYAINKGGECLSSEFIDMRTKIKFKCKREHIWEAIVNMDCWCRICFEIDQKCSIEQANEYAAKKLGKCLSTEYKSARDKLLWECYNKHTWEANFDSIKNQYTWCPHCNINISEEITRCIFEMLFNKKFIKVRPDWLNKLELDGYCEELKLAFEYDGEQHYKFIERFHKSEENFKKQLENDSLKDKLCKENNIILIRIPYSLKYDEIKAYICDECMKLSIVVSNNVEIDHTKFTQIYKYNDERYNDIKRIVEAKEGTLLSTHYISASDKVEVKCGKNHIWKVTPNHLKSNRWCPKCPKVTSKYTIVDLQRLANEKEGKYLSTEYINNHTKYLWECKNGHQWYATAHHIRDSGSWCPHNLCRLNKKY</sequence>
<evidence type="ECO:0000313" key="1">
    <source>
        <dbReference type="EMBL" id="ARF12360.1"/>
    </source>
</evidence>
<gene>
    <name evidence="1" type="ORF">Klosneuvirus_5_30</name>
</gene>
<evidence type="ECO:0008006" key="2">
    <source>
        <dbReference type="Google" id="ProtNLM"/>
    </source>
</evidence>
<protein>
    <recommendedName>
        <fullName evidence="2">Zinc-ribbon domain-containing protein</fullName>
    </recommendedName>
</protein>